<gene>
    <name evidence="2" type="ORF">HYT40_00425</name>
</gene>
<dbReference type="Proteomes" id="UP000724148">
    <property type="component" value="Unassembled WGS sequence"/>
</dbReference>
<organism evidence="2 3">
    <name type="scientific">Candidatus Sungiibacteriota bacterium</name>
    <dbReference type="NCBI Taxonomy" id="2750080"/>
    <lineage>
        <taxon>Bacteria</taxon>
        <taxon>Candidatus Sungiibacteriota</taxon>
    </lineage>
</organism>
<sequence>MTRTTKIILAIGITVIVIALGAGAIWYFLGGGAASTSPFRPSLFFPGGGDLGGGGSDAGAGKGEPTGETPNETKLLQIVKEAVIGPALSQDESRVFYYKRAGGNLFRAGLDGQGEENVSNLTILGIIDVAWSEDREQTIVSYAEDGGLKRFIQTVATATTSFLPQSVTNPRWSKDAANRIVYTELAPAGSRVISADSRGKNPRALYTNQIPDFSATWADASTIILTTPPSYVVPSISLLLPIGNPATNFISERGLGILPNKAGTIFALSGVDNGGRLLPLRFINRKGEVVAPTSVSTFIEKCAWDTAGETLYCAVPTNAGALLPDNWYQGKTEFNDRFVKIDSRTGNASDISSPGGAFDATSLFADSKGQYLFFTNKTDSTLWRLELGNG</sequence>
<accession>A0A931SDC1</accession>
<proteinExistence type="predicted"/>
<protein>
    <submittedName>
        <fullName evidence="2">Uncharacterized protein</fullName>
    </submittedName>
</protein>
<evidence type="ECO:0000313" key="2">
    <source>
        <dbReference type="EMBL" id="MBI2096613.1"/>
    </source>
</evidence>
<evidence type="ECO:0000313" key="3">
    <source>
        <dbReference type="Proteomes" id="UP000724148"/>
    </source>
</evidence>
<keyword evidence="1" id="KW-1133">Transmembrane helix</keyword>
<dbReference type="InterPro" id="IPR011042">
    <property type="entry name" value="6-blade_b-propeller_TolB-like"/>
</dbReference>
<evidence type="ECO:0000256" key="1">
    <source>
        <dbReference type="SAM" id="Phobius"/>
    </source>
</evidence>
<dbReference type="AlphaFoldDB" id="A0A931SDC1"/>
<feature type="transmembrane region" description="Helical" evidence="1">
    <location>
        <begin position="7"/>
        <end position="29"/>
    </location>
</feature>
<comment type="caution">
    <text evidence="2">The sequence shown here is derived from an EMBL/GenBank/DDBJ whole genome shotgun (WGS) entry which is preliminary data.</text>
</comment>
<keyword evidence="1" id="KW-0472">Membrane</keyword>
<keyword evidence="1" id="KW-0812">Transmembrane</keyword>
<dbReference type="SUPFAM" id="SSF82171">
    <property type="entry name" value="DPP6 N-terminal domain-like"/>
    <property type="match status" value="1"/>
</dbReference>
<name>A0A931SDC1_9BACT</name>
<reference evidence="2" key="1">
    <citation type="submission" date="2020-07" db="EMBL/GenBank/DDBJ databases">
        <title>Huge and variable diversity of episymbiotic CPR bacteria and DPANN archaea in groundwater ecosystems.</title>
        <authorList>
            <person name="He C.Y."/>
            <person name="Keren R."/>
            <person name="Whittaker M."/>
            <person name="Farag I.F."/>
            <person name="Doudna J."/>
            <person name="Cate J.H.D."/>
            <person name="Banfield J.F."/>
        </authorList>
    </citation>
    <scope>NUCLEOTIDE SEQUENCE</scope>
    <source>
        <strain evidence="2">NC_groundwater_193_Ag_S-0.1um_51_7</strain>
    </source>
</reference>
<dbReference type="Gene3D" id="2.120.10.30">
    <property type="entry name" value="TolB, C-terminal domain"/>
    <property type="match status" value="1"/>
</dbReference>
<dbReference type="EMBL" id="JACOZA010000006">
    <property type="protein sequence ID" value="MBI2096613.1"/>
    <property type="molecule type" value="Genomic_DNA"/>
</dbReference>